<dbReference type="InterPro" id="IPR045860">
    <property type="entry name" value="Snake_toxin-like_sf"/>
</dbReference>
<proteinExistence type="predicted"/>
<dbReference type="GO" id="GO:0005576">
    <property type="term" value="C:extracellular region"/>
    <property type="evidence" value="ECO:0007669"/>
    <property type="project" value="UniProtKB-SubCell"/>
</dbReference>
<keyword evidence="3" id="KW-0732">Signal</keyword>
<evidence type="ECO:0000256" key="3">
    <source>
        <dbReference type="SAM" id="SignalP"/>
    </source>
</evidence>
<dbReference type="EMBL" id="JACASF010000021">
    <property type="protein sequence ID" value="KAF6407243.1"/>
    <property type="molecule type" value="Genomic_DNA"/>
</dbReference>
<dbReference type="AlphaFoldDB" id="A0A7J8C8R7"/>
<dbReference type="Gene3D" id="2.10.60.10">
    <property type="entry name" value="CD59"/>
    <property type="match status" value="2"/>
</dbReference>
<dbReference type="InterPro" id="IPR016054">
    <property type="entry name" value="LY6_UPA_recep-like"/>
</dbReference>
<protein>
    <recommendedName>
        <fullName evidence="4">UPAR/Ly6 domain-containing protein</fullName>
    </recommendedName>
</protein>
<gene>
    <name evidence="5" type="ORF">HJG59_009904</name>
</gene>
<name>A0A7J8C8R7_MOLMO</name>
<dbReference type="InParanoid" id="A0A7J8C8R7"/>
<feature type="signal peptide" evidence="3">
    <location>
        <begin position="1"/>
        <end position="20"/>
    </location>
</feature>
<dbReference type="PANTHER" id="PTHR20914:SF9">
    <property type="entry name" value="COILED, ISOFORM A"/>
    <property type="match status" value="1"/>
</dbReference>
<dbReference type="Proteomes" id="UP000550707">
    <property type="component" value="Unassembled WGS sequence"/>
</dbReference>
<accession>A0A7J8C8R7</accession>
<comment type="caution">
    <text evidence="5">The sequence shown here is derived from an EMBL/GenBank/DDBJ whole genome shotgun (WGS) entry which is preliminary data.</text>
</comment>
<evidence type="ECO:0000256" key="2">
    <source>
        <dbReference type="ARBA" id="ARBA00022525"/>
    </source>
</evidence>
<keyword evidence="2" id="KW-0964">Secreted</keyword>
<feature type="domain" description="UPAR/Ly6" evidence="4">
    <location>
        <begin position="208"/>
        <end position="286"/>
    </location>
</feature>
<dbReference type="SUPFAM" id="SSF57302">
    <property type="entry name" value="Snake toxin-like"/>
    <property type="match status" value="2"/>
</dbReference>
<comment type="subcellular location">
    <subcellularLocation>
        <location evidence="1">Secreted</location>
    </subcellularLocation>
</comment>
<dbReference type="PANTHER" id="PTHR20914">
    <property type="entry name" value="LY6/PLAUR DOMAIN-CONTAINING PROTEIN 8"/>
    <property type="match status" value="1"/>
</dbReference>
<organism evidence="5 6">
    <name type="scientific">Molossus molossus</name>
    <name type="common">Pallas' mastiff bat</name>
    <name type="synonym">Vespertilio molossus</name>
    <dbReference type="NCBI Taxonomy" id="27622"/>
    <lineage>
        <taxon>Eukaryota</taxon>
        <taxon>Metazoa</taxon>
        <taxon>Chordata</taxon>
        <taxon>Craniata</taxon>
        <taxon>Vertebrata</taxon>
        <taxon>Euteleostomi</taxon>
        <taxon>Mammalia</taxon>
        <taxon>Eutheria</taxon>
        <taxon>Laurasiatheria</taxon>
        <taxon>Chiroptera</taxon>
        <taxon>Yangochiroptera</taxon>
        <taxon>Molossidae</taxon>
        <taxon>Molossus</taxon>
    </lineage>
</organism>
<feature type="domain" description="UPAR/Ly6" evidence="4">
    <location>
        <begin position="306"/>
        <end position="360"/>
    </location>
</feature>
<evidence type="ECO:0000256" key="1">
    <source>
        <dbReference type="ARBA" id="ARBA00004613"/>
    </source>
</evidence>
<evidence type="ECO:0000313" key="6">
    <source>
        <dbReference type="Proteomes" id="UP000550707"/>
    </source>
</evidence>
<sequence length="418" mass="44051">MLRLLPALVLLGALSTPAGTSKRCPACSSLGDCQEITCPSTNDSCLLSLLQLENGNFIKNGSCMAPQECQEGVYALTYAANLSLSTACCDHDCSKFAQPEEEPKAQPNGVKCHYCSGDKSAPCDSLSVMNCTGYQTACVTLKGTWNKGGPTILKGCATPELCRLPVNTTLGPEEYGFHLTTQPECDYKAPPTQPGPHATPTHTNVKVTTCFTCSDSHHCNAFSCPPDRNYCLQMAGILGLGEGDSVSWRNGSCVASKDCKFDNSISALTYRIGFGFWVNTTCCQGDCQEPTPLATLPASHTLSKFLCPTCADSYPGLCNSSLYMQCPSDETECVQLDLVSEKGGRNLTVRGCGSRDLCGDPAGTTGLWALPGHRLAGPPDCSSSQRAVIDSKCHSGAAPGLRLALPVLVAQLAATALS</sequence>
<keyword evidence="6" id="KW-1185">Reference proteome</keyword>
<feature type="domain" description="UPAR/Ly6" evidence="4">
    <location>
        <begin position="109"/>
        <end position="165"/>
    </location>
</feature>
<dbReference type="Pfam" id="PF00021">
    <property type="entry name" value="UPAR_LY6"/>
    <property type="match status" value="4"/>
</dbReference>
<evidence type="ECO:0000313" key="5">
    <source>
        <dbReference type="EMBL" id="KAF6407243.1"/>
    </source>
</evidence>
<dbReference type="InterPro" id="IPR050918">
    <property type="entry name" value="CNF-like_PLA2_Inhibitor"/>
</dbReference>
<reference evidence="5 6" key="1">
    <citation type="journal article" date="2020" name="Nature">
        <title>Six reference-quality genomes reveal evolution of bat adaptations.</title>
        <authorList>
            <person name="Jebb D."/>
            <person name="Huang Z."/>
            <person name="Pippel M."/>
            <person name="Hughes G.M."/>
            <person name="Lavrichenko K."/>
            <person name="Devanna P."/>
            <person name="Winkler S."/>
            <person name="Jermiin L.S."/>
            <person name="Skirmuntt E.C."/>
            <person name="Katzourakis A."/>
            <person name="Burkitt-Gray L."/>
            <person name="Ray D.A."/>
            <person name="Sullivan K.A.M."/>
            <person name="Roscito J.G."/>
            <person name="Kirilenko B.M."/>
            <person name="Davalos L.M."/>
            <person name="Corthals A.P."/>
            <person name="Power M.L."/>
            <person name="Jones G."/>
            <person name="Ransome R.D."/>
            <person name="Dechmann D.K.N."/>
            <person name="Locatelli A.G."/>
            <person name="Puechmaille S.J."/>
            <person name="Fedrigo O."/>
            <person name="Jarvis E.D."/>
            <person name="Hiller M."/>
            <person name="Vernes S.C."/>
            <person name="Myers E.W."/>
            <person name="Teeling E.C."/>
        </authorList>
    </citation>
    <scope>NUCLEOTIDE SEQUENCE [LARGE SCALE GENOMIC DNA]</scope>
    <source>
        <strain evidence="5">MMolMol1</strain>
        <tissue evidence="5">Muscle</tissue>
    </source>
</reference>
<feature type="chain" id="PRO_5029605728" description="UPAR/Ly6 domain-containing protein" evidence="3">
    <location>
        <begin position="21"/>
        <end position="418"/>
    </location>
</feature>
<evidence type="ECO:0000259" key="4">
    <source>
        <dbReference type="Pfam" id="PF00021"/>
    </source>
</evidence>
<feature type="domain" description="UPAR/Ly6" evidence="4">
    <location>
        <begin position="22"/>
        <end position="94"/>
    </location>
</feature>